<proteinExistence type="predicted"/>
<comment type="caution">
    <text evidence="1">The sequence shown here is derived from an EMBL/GenBank/DDBJ whole genome shotgun (WGS) entry which is preliminary data.</text>
</comment>
<dbReference type="EMBL" id="PRLC01000013">
    <property type="protein sequence ID" value="RAW59189.1"/>
    <property type="molecule type" value="Genomic_DNA"/>
</dbReference>
<reference evidence="1 2" key="1">
    <citation type="submission" date="2018-02" db="EMBL/GenBank/DDBJ databases">
        <title>Complete genome sequencing of Faecalibacterium prausnitzii strains isolated from the human gut.</title>
        <authorList>
            <person name="Fitzgerald B.C."/>
            <person name="Shkoporov A.N."/>
            <person name="Ross P.R."/>
            <person name="Hill C."/>
        </authorList>
    </citation>
    <scope>NUCLEOTIDE SEQUENCE [LARGE SCALE GENOMIC DNA]</scope>
    <source>
        <strain evidence="1 2">APC922/41-1</strain>
    </source>
</reference>
<dbReference type="InterPro" id="IPR024524">
    <property type="entry name" value="DUF3800"/>
</dbReference>
<evidence type="ECO:0000313" key="2">
    <source>
        <dbReference type="Proteomes" id="UP000250429"/>
    </source>
</evidence>
<evidence type="ECO:0008006" key="3">
    <source>
        <dbReference type="Google" id="ProtNLM"/>
    </source>
</evidence>
<gene>
    <name evidence="1" type="ORF">C4N23_09720</name>
</gene>
<protein>
    <recommendedName>
        <fullName evidence="3">DUF3800 domain-containing protein</fullName>
    </recommendedName>
</protein>
<accession>A0A329UCS5</accession>
<dbReference type="AlphaFoldDB" id="A0A329UCS5"/>
<dbReference type="Pfam" id="PF12686">
    <property type="entry name" value="DUF3800"/>
    <property type="match status" value="1"/>
</dbReference>
<evidence type="ECO:0000313" key="1">
    <source>
        <dbReference type="EMBL" id="RAW59189.1"/>
    </source>
</evidence>
<organism evidence="1 2">
    <name type="scientific">Faecalibacterium hattorii</name>
    <dbReference type="NCBI Taxonomy" id="2935520"/>
    <lineage>
        <taxon>Bacteria</taxon>
        <taxon>Bacillati</taxon>
        <taxon>Bacillota</taxon>
        <taxon>Clostridia</taxon>
        <taxon>Eubacteriales</taxon>
        <taxon>Oscillospiraceae</taxon>
        <taxon>Faecalibacterium</taxon>
    </lineage>
</organism>
<sequence length="392" mass="45314">MRIVEKIYAFTDESGSFGWELDNENTSTHFIITAIIVRESDVDAVRTAVADIRDRYFPKGEIKSSKIGKKHNRRKKILEETLDIPYRIFAVVVDKKLLKDSRGLRFKPPFYKFMNNIVHKELRAAFKNLVVVADEIGGSDYMQSFCKYVEEHSEIPNLYGESEFSFENSKAEVVVQLADLISGTLSFLYDEHKKDASVPDYQEILKDKIIRIEQYPKTFYNYDLEKSALASEYDKDIAEICLHQAINFIRKHEDDESELCQAQLIVLKYLLFRFMNNDTRAYIPTSELIHQLEWTKYGKIKEQPFRTNIIGGLRDAGVIISGSHHKKGYKIPSKKSEIEDFLNHDVSIILPMLGRLKKCLDTVKLGTCGVVDLYQADAYKELKAFIEKDMAE</sequence>
<keyword evidence="2" id="KW-1185">Reference proteome</keyword>
<name>A0A329UCS5_9FIRM</name>
<dbReference type="Proteomes" id="UP000250429">
    <property type="component" value="Unassembled WGS sequence"/>
</dbReference>